<evidence type="ECO:0000313" key="2">
    <source>
        <dbReference type="Proteomes" id="UP000770661"/>
    </source>
</evidence>
<reference evidence="1" key="1">
    <citation type="submission" date="2020-07" db="EMBL/GenBank/DDBJ databases">
        <title>The High-quality genome of the commercially important snow crab, Chionoecetes opilio.</title>
        <authorList>
            <person name="Jeong J.-H."/>
            <person name="Ryu S."/>
        </authorList>
    </citation>
    <scope>NUCLEOTIDE SEQUENCE</scope>
    <source>
        <strain evidence="1">MADBK_172401_WGS</strain>
        <tissue evidence="1">Digestive gland</tissue>
    </source>
</reference>
<dbReference type="OrthoDB" id="10257314at2759"/>
<dbReference type="EMBL" id="JACEEZ010007926">
    <property type="protein sequence ID" value="KAG0723669.1"/>
    <property type="molecule type" value="Genomic_DNA"/>
</dbReference>
<dbReference type="Proteomes" id="UP000770661">
    <property type="component" value="Unassembled WGS sequence"/>
</dbReference>
<accession>A0A8J4YIE5</accession>
<sequence>MATERLQLPSFHHNVQDWLLHVQATWLSPRPTTNKKLNAGVCALPTEVATLVQSTITSPPDSNRFAAIKSALLDVYRRPDNHHLQELQTITLGDMRPSFLWPQMQLINIRCNTSLPTAVLRSMFLSEVDLGGNVAMPALRGSTTLYGFVKVWRHYGRSTCLCCRIPRAETSGTPLRHILQRLDAIEERMNIRVIRRLFHIEGVTVSTVKVRPIHRFLPLPTLNCAGTIPPLVPGPDSAAHHASGRETSSAGGK</sequence>
<protein>
    <submittedName>
        <fullName evidence="1">Uncharacterized protein</fullName>
    </submittedName>
</protein>
<gene>
    <name evidence="1" type="ORF">GWK47_005439</name>
</gene>
<organism evidence="1 2">
    <name type="scientific">Chionoecetes opilio</name>
    <name type="common">Atlantic snow crab</name>
    <name type="synonym">Cancer opilio</name>
    <dbReference type="NCBI Taxonomy" id="41210"/>
    <lineage>
        <taxon>Eukaryota</taxon>
        <taxon>Metazoa</taxon>
        <taxon>Ecdysozoa</taxon>
        <taxon>Arthropoda</taxon>
        <taxon>Crustacea</taxon>
        <taxon>Multicrustacea</taxon>
        <taxon>Malacostraca</taxon>
        <taxon>Eumalacostraca</taxon>
        <taxon>Eucarida</taxon>
        <taxon>Decapoda</taxon>
        <taxon>Pleocyemata</taxon>
        <taxon>Brachyura</taxon>
        <taxon>Eubrachyura</taxon>
        <taxon>Majoidea</taxon>
        <taxon>Majidae</taxon>
        <taxon>Chionoecetes</taxon>
    </lineage>
</organism>
<keyword evidence="2" id="KW-1185">Reference proteome</keyword>
<proteinExistence type="predicted"/>
<name>A0A8J4YIE5_CHIOP</name>
<evidence type="ECO:0000313" key="1">
    <source>
        <dbReference type="EMBL" id="KAG0723669.1"/>
    </source>
</evidence>
<comment type="caution">
    <text evidence="1">The sequence shown here is derived from an EMBL/GenBank/DDBJ whole genome shotgun (WGS) entry which is preliminary data.</text>
</comment>
<dbReference type="AlphaFoldDB" id="A0A8J4YIE5"/>